<organism evidence="2 3">
    <name type="scientific">Xylanibacillus composti</name>
    <dbReference type="NCBI Taxonomy" id="1572762"/>
    <lineage>
        <taxon>Bacteria</taxon>
        <taxon>Bacillati</taxon>
        <taxon>Bacillota</taxon>
        <taxon>Bacilli</taxon>
        <taxon>Bacillales</taxon>
        <taxon>Paenibacillaceae</taxon>
        <taxon>Xylanibacillus</taxon>
    </lineage>
</organism>
<dbReference type="CDD" id="cd03036">
    <property type="entry name" value="ArsC_like"/>
    <property type="match status" value="1"/>
</dbReference>
<dbReference type="PANTHER" id="PTHR30041:SF8">
    <property type="entry name" value="PROTEIN YFFB"/>
    <property type="match status" value="1"/>
</dbReference>
<dbReference type="Pfam" id="PF03960">
    <property type="entry name" value="ArsC"/>
    <property type="match status" value="1"/>
</dbReference>
<dbReference type="InterPro" id="IPR006660">
    <property type="entry name" value="Arsenate_reductase-like"/>
</dbReference>
<protein>
    <recommendedName>
        <fullName evidence="4">Arsenate reductase family protein</fullName>
    </recommendedName>
</protein>
<dbReference type="PROSITE" id="PS51353">
    <property type="entry name" value="ARSC"/>
    <property type="match status" value="1"/>
</dbReference>
<dbReference type="PROSITE" id="PS51354">
    <property type="entry name" value="GLUTAREDOXIN_2"/>
    <property type="match status" value="1"/>
</dbReference>
<dbReference type="NCBIfam" id="TIGR01617">
    <property type="entry name" value="arsC_related"/>
    <property type="match status" value="1"/>
</dbReference>
<name>A0A8J4H8K9_9BACL</name>
<dbReference type="RefSeq" id="WP_213413776.1">
    <property type="nucleotide sequence ID" value="NZ_BOVK01000064.1"/>
</dbReference>
<dbReference type="SUPFAM" id="SSF52833">
    <property type="entry name" value="Thioredoxin-like"/>
    <property type="match status" value="1"/>
</dbReference>
<dbReference type="PANTHER" id="PTHR30041">
    <property type="entry name" value="ARSENATE REDUCTASE"/>
    <property type="match status" value="1"/>
</dbReference>
<keyword evidence="3" id="KW-1185">Reference proteome</keyword>
<dbReference type="InterPro" id="IPR036249">
    <property type="entry name" value="Thioredoxin-like_sf"/>
</dbReference>
<accession>A0A8J4H8K9</accession>
<dbReference type="AlphaFoldDB" id="A0A8J4H8K9"/>
<sequence length="121" mass="13808">MKKLTVYQYPKCSTCRNALKWLKEHGYEVESIDIVEHPPSVEELTDLIAKSGLELKAFFNTSGQVYKEQQLKDKLPGMTREEQIRLLSSNGKLIKRPIVTDGTDVTAGFREAFFAERWGNA</sequence>
<reference evidence="2" key="1">
    <citation type="submission" date="2021-04" db="EMBL/GenBank/DDBJ databases">
        <title>Draft genome sequence of Xylanibacillus composti strain K13.</title>
        <authorList>
            <person name="Uke A."/>
            <person name="Chhe C."/>
            <person name="Baramee S."/>
            <person name="Kosugi A."/>
        </authorList>
    </citation>
    <scope>NUCLEOTIDE SEQUENCE</scope>
    <source>
        <strain evidence="2">K13</strain>
    </source>
</reference>
<comment type="similarity">
    <text evidence="1">Belongs to the ArsC family.</text>
</comment>
<evidence type="ECO:0008006" key="4">
    <source>
        <dbReference type="Google" id="ProtNLM"/>
    </source>
</evidence>
<dbReference type="Gene3D" id="3.40.30.10">
    <property type="entry name" value="Glutaredoxin"/>
    <property type="match status" value="1"/>
</dbReference>
<dbReference type="EMBL" id="BOVK01000064">
    <property type="protein sequence ID" value="GIQ70973.1"/>
    <property type="molecule type" value="Genomic_DNA"/>
</dbReference>
<comment type="caution">
    <text evidence="2">The sequence shown here is derived from an EMBL/GenBank/DDBJ whole genome shotgun (WGS) entry which is preliminary data.</text>
</comment>
<gene>
    <name evidence="2" type="primary">yusI</name>
    <name evidence="2" type="ORF">XYCOK13_37970</name>
</gene>
<dbReference type="Proteomes" id="UP000677918">
    <property type="component" value="Unassembled WGS sequence"/>
</dbReference>
<evidence type="ECO:0000256" key="1">
    <source>
        <dbReference type="PROSITE-ProRule" id="PRU01282"/>
    </source>
</evidence>
<evidence type="ECO:0000313" key="3">
    <source>
        <dbReference type="Proteomes" id="UP000677918"/>
    </source>
</evidence>
<evidence type="ECO:0000313" key="2">
    <source>
        <dbReference type="EMBL" id="GIQ70973.1"/>
    </source>
</evidence>
<dbReference type="InterPro" id="IPR006504">
    <property type="entry name" value="Tscrpt_reg_Spx/MgsR"/>
</dbReference>
<proteinExistence type="inferred from homology"/>